<organism evidence="3 4">
    <name type="scientific">Petrolisthes manimaculis</name>
    <dbReference type="NCBI Taxonomy" id="1843537"/>
    <lineage>
        <taxon>Eukaryota</taxon>
        <taxon>Metazoa</taxon>
        <taxon>Ecdysozoa</taxon>
        <taxon>Arthropoda</taxon>
        <taxon>Crustacea</taxon>
        <taxon>Multicrustacea</taxon>
        <taxon>Malacostraca</taxon>
        <taxon>Eumalacostraca</taxon>
        <taxon>Eucarida</taxon>
        <taxon>Decapoda</taxon>
        <taxon>Pleocyemata</taxon>
        <taxon>Anomura</taxon>
        <taxon>Galatheoidea</taxon>
        <taxon>Porcellanidae</taxon>
        <taxon>Petrolisthes</taxon>
    </lineage>
</organism>
<name>A0AAE1TVJ7_9EUCA</name>
<feature type="coiled-coil region" evidence="1">
    <location>
        <begin position="34"/>
        <end position="156"/>
    </location>
</feature>
<protein>
    <submittedName>
        <fullName evidence="3">Uncharacterized protein</fullName>
    </submittedName>
</protein>
<feature type="region of interest" description="Disordered" evidence="2">
    <location>
        <begin position="192"/>
        <end position="214"/>
    </location>
</feature>
<dbReference type="AlphaFoldDB" id="A0AAE1TVJ7"/>
<reference evidence="3" key="1">
    <citation type="submission" date="2023-11" db="EMBL/GenBank/DDBJ databases">
        <title>Genome assemblies of two species of porcelain crab, Petrolisthes cinctipes and Petrolisthes manimaculis (Anomura: Porcellanidae).</title>
        <authorList>
            <person name="Angst P."/>
        </authorList>
    </citation>
    <scope>NUCLEOTIDE SEQUENCE</scope>
    <source>
        <strain evidence="3">PB745_02</strain>
        <tissue evidence="3">Gill</tissue>
    </source>
</reference>
<sequence length="225" mass="26043">MARVSEASHSKSNIGRDNKQVSDKASALLDTSMVAEIYSKIEKVEEECKMARDENMALRETVVELKEELQNEALKENVRYREQEVAEIRTMMKEMGEKIMKQKERVDLISYDSVVEQVTEQRDKLQKEAVKILDDKLNIEQEVVEMNKQVNECREQLKVSFAEIVRNEEKFSREVERVKQGNKIEEEIKKDVGRRRGQGKALEDHGGSYAMNHINPPTIAAMKKV</sequence>
<keyword evidence="1" id="KW-0175">Coiled coil</keyword>
<dbReference type="Proteomes" id="UP001292094">
    <property type="component" value="Unassembled WGS sequence"/>
</dbReference>
<accession>A0AAE1TVJ7</accession>
<feature type="region of interest" description="Disordered" evidence="2">
    <location>
        <begin position="1"/>
        <end position="22"/>
    </location>
</feature>
<comment type="caution">
    <text evidence="3">The sequence shown here is derived from an EMBL/GenBank/DDBJ whole genome shotgun (WGS) entry which is preliminary data.</text>
</comment>
<evidence type="ECO:0000256" key="1">
    <source>
        <dbReference type="SAM" id="Coils"/>
    </source>
</evidence>
<gene>
    <name evidence="3" type="ORF">Pmani_027654</name>
</gene>
<keyword evidence="4" id="KW-1185">Reference proteome</keyword>
<dbReference type="EMBL" id="JAWZYT010003111">
    <property type="protein sequence ID" value="KAK4300123.1"/>
    <property type="molecule type" value="Genomic_DNA"/>
</dbReference>
<evidence type="ECO:0000256" key="2">
    <source>
        <dbReference type="SAM" id="MobiDB-lite"/>
    </source>
</evidence>
<proteinExistence type="predicted"/>
<evidence type="ECO:0000313" key="4">
    <source>
        <dbReference type="Proteomes" id="UP001292094"/>
    </source>
</evidence>
<evidence type="ECO:0000313" key="3">
    <source>
        <dbReference type="EMBL" id="KAK4300123.1"/>
    </source>
</evidence>